<evidence type="ECO:0000313" key="1">
    <source>
        <dbReference type="EMBL" id="MDN5216696.1"/>
    </source>
</evidence>
<dbReference type="EMBL" id="JAUJEB010000010">
    <property type="protein sequence ID" value="MDN5216696.1"/>
    <property type="molecule type" value="Genomic_DNA"/>
</dbReference>
<evidence type="ECO:0000313" key="2">
    <source>
        <dbReference type="Proteomes" id="UP001172083"/>
    </source>
</evidence>
<sequence>MIKNAFIVLGIIFLMSCRDQDTGFQISEEDERLFAAALKNAELANNGFIRCENYVSAWLKHSDPASGLIPRNIDQSKDFWNAKDAAADNYPFMVLTTFFVDQDLFEGKMIEMLNTEKSITSRVRSLPDTYSFSRKGFLNDDIKMGPIIFGTSEYVKDGLLPLTEWLGQSPWSDRMIEMLHDLSAEVGVASEVNQEGFGKASKEEVNGELLQVLSRIYWMTGEKKFLDWAIKIGDHYLLEGHHPTGDLEYLRLRDHGCELVSGLCELYVSVNYAMPDKKNAYQQPLHYMLDRILEVGRNEDGLFYDGINPQSGEIVHDRIADTWGYTLNGYYSVYLIDKKPEYLEAILKLFSNLHKYQNHDWENNSADGYADAIESALNLYNRVPMPKIADWIDGEMQVMWGMQKADGIIEGWHGDGNFARTTIMYNLWKSKGLYVKPWREDLLLGSEKKGDSLLIVLKSAEPWTGKLYFDKQRYKENMKLPINWPRINQFPEWFTVEPDRTYHVVDLENQSVEMPDGNDMKKGINLAMTGKKKIIVY</sequence>
<dbReference type="SUPFAM" id="SSF48208">
    <property type="entry name" value="Six-hairpin glycosidases"/>
    <property type="match status" value="1"/>
</dbReference>
<accession>A0ABT8LJW2</accession>
<dbReference type="RefSeq" id="WP_346762034.1">
    <property type="nucleotide sequence ID" value="NZ_JAUJEB010000010.1"/>
</dbReference>
<protein>
    <submittedName>
        <fullName evidence="1">Uncharacterized protein</fullName>
    </submittedName>
</protein>
<gene>
    <name evidence="1" type="ORF">QQ020_31795</name>
</gene>
<organism evidence="1 2">
    <name type="scientific">Agaribacillus aureus</name>
    <dbReference type="NCBI Taxonomy" id="3051825"/>
    <lineage>
        <taxon>Bacteria</taxon>
        <taxon>Pseudomonadati</taxon>
        <taxon>Bacteroidota</taxon>
        <taxon>Cytophagia</taxon>
        <taxon>Cytophagales</taxon>
        <taxon>Splendidivirgaceae</taxon>
        <taxon>Agaribacillus</taxon>
    </lineage>
</organism>
<dbReference type="PROSITE" id="PS51257">
    <property type="entry name" value="PROKAR_LIPOPROTEIN"/>
    <property type="match status" value="1"/>
</dbReference>
<proteinExistence type="predicted"/>
<comment type="caution">
    <text evidence="1">The sequence shown here is derived from an EMBL/GenBank/DDBJ whole genome shotgun (WGS) entry which is preliminary data.</text>
</comment>
<reference evidence="1" key="1">
    <citation type="submission" date="2023-06" db="EMBL/GenBank/DDBJ databases">
        <title>Genomic of Agaribacillus aureum.</title>
        <authorList>
            <person name="Wang G."/>
        </authorList>
    </citation>
    <scope>NUCLEOTIDE SEQUENCE</scope>
    <source>
        <strain evidence="1">BMA12</strain>
    </source>
</reference>
<dbReference type="InterPro" id="IPR008928">
    <property type="entry name" value="6-hairpin_glycosidase_sf"/>
</dbReference>
<keyword evidence="2" id="KW-1185">Reference proteome</keyword>
<dbReference type="Proteomes" id="UP001172083">
    <property type="component" value="Unassembled WGS sequence"/>
</dbReference>
<name>A0ABT8LJW2_9BACT</name>